<dbReference type="Gene3D" id="2.40.30.170">
    <property type="match status" value="1"/>
</dbReference>
<dbReference type="SUPFAM" id="SSF111369">
    <property type="entry name" value="HlyD-like secretion proteins"/>
    <property type="match status" value="3"/>
</dbReference>
<feature type="domain" description="YbhG-like alpha-helical hairpin" evidence="6">
    <location>
        <begin position="108"/>
        <end position="237"/>
    </location>
</feature>
<dbReference type="Pfam" id="PF25967">
    <property type="entry name" value="RND-MFP_C"/>
    <property type="match status" value="1"/>
</dbReference>
<sequence length="441" mass="47236">MTATQPIELPLIGKIKHPARWLVGLVAAGVVVAGSATYVIVDRSTPKIDLAKLTVPVEAKDLTLRINASGKVVPIQSVNVSPKVAGVLKNLLVEQGDRVQAGQIIAKMDDADLQAQLIQVRAKLAQAQAELAQARAGNRIQEIDRAQAQVDAAQARANFAREKLERYRRLTQQGAIAQNELDQYVSESQSAQANLREAQRQLSLLKSGSRPEEIAQRQAVVQAAQGELQALQVKLNDTIIRAPFTGLVTQKNASEGAFVTPTTSASSGTSSSNSSLANSTSIVVLAKGLEVLAEVPEVDIGQIKSGQPVEIVADSYPDRIFKGHVRLVAPEAVVDQNVTSFQVRVALDSGTDKLLSGMNVDLTFLGQNLNDALVVPTVSIVTQQGKTGVLVPGEKNKPEFRPVTIGSSIQDQTQILQGVKQGDRVFLDLPKDQQPQQESDL</sequence>
<dbReference type="PRINTS" id="PR01490">
    <property type="entry name" value="RTXTOXIND"/>
</dbReference>
<keyword evidence="5" id="KW-0812">Transmembrane</keyword>
<accession>A0A9X5I2J5</accession>
<feature type="coiled-coil region" evidence="4">
    <location>
        <begin position="110"/>
        <end position="241"/>
    </location>
</feature>
<keyword evidence="10" id="KW-1185">Reference proteome</keyword>
<evidence type="ECO:0000259" key="7">
    <source>
        <dbReference type="Pfam" id="PF25954"/>
    </source>
</evidence>
<evidence type="ECO:0000256" key="4">
    <source>
        <dbReference type="SAM" id="Coils"/>
    </source>
</evidence>
<dbReference type="Gene3D" id="2.40.50.100">
    <property type="match status" value="1"/>
</dbReference>
<dbReference type="Pfam" id="PF25881">
    <property type="entry name" value="HH_YBHG"/>
    <property type="match status" value="1"/>
</dbReference>
<dbReference type="GO" id="GO:0030313">
    <property type="term" value="C:cell envelope"/>
    <property type="evidence" value="ECO:0007669"/>
    <property type="project" value="UniProtKB-SubCell"/>
</dbReference>
<evidence type="ECO:0000256" key="3">
    <source>
        <dbReference type="ARBA" id="ARBA00023054"/>
    </source>
</evidence>
<dbReference type="GO" id="GO:0016020">
    <property type="term" value="C:membrane"/>
    <property type="evidence" value="ECO:0007669"/>
    <property type="project" value="InterPro"/>
</dbReference>
<feature type="domain" description="CusB-like beta-barrel" evidence="7">
    <location>
        <begin position="292"/>
        <end position="366"/>
    </location>
</feature>
<keyword evidence="3 4" id="KW-0175">Coiled coil</keyword>
<evidence type="ECO:0000259" key="8">
    <source>
        <dbReference type="Pfam" id="PF25967"/>
    </source>
</evidence>
<keyword evidence="5" id="KW-0472">Membrane</keyword>
<evidence type="ECO:0000256" key="5">
    <source>
        <dbReference type="SAM" id="Phobius"/>
    </source>
</evidence>
<evidence type="ECO:0000313" key="9">
    <source>
        <dbReference type="EMBL" id="NHC33210.1"/>
    </source>
</evidence>
<evidence type="ECO:0000313" key="10">
    <source>
        <dbReference type="Proteomes" id="UP000031532"/>
    </source>
</evidence>
<dbReference type="RefSeq" id="WP_039714850.1">
    <property type="nucleotide sequence ID" value="NZ_JTJC03000001.1"/>
</dbReference>
<dbReference type="OrthoDB" id="505602at2"/>
<dbReference type="NCBIfam" id="TIGR01730">
    <property type="entry name" value="RND_mfp"/>
    <property type="match status" value="1"/>
</dbReference>
<dbReference type="InterPro" id="IPR059052">
    <property type="entry name" value="HH_YbhG-like"/>
</dbReference>
<keyword evidence="5" id="KW-1133">Transmembrane helix</keyword>
<dbReference type="InterPro" id="IPR058627">
    <property type="entry name" value="MdtA-like_C"/>
</dbReference>
<comment type="subcellular location">
    <subcellularLocation>
        <location evidence="1">Cell envelope</location>
    </subcellularLocation>
</comment>
<proteinExistence type="inferred from homology"/>
<gene>
    <name evidence="9" type="ORF">QH73_0000770</name>
</gene>
<dbReference type="Gene3D" id="1.10.287.470">
    <property type="entry name" value="Helix hairpin bin"/>
    <property type="match status" value="2"/>
</dbReference>
<organism evidence="9 10">
    <name type="scientific">Scytonema millei VB511283</name>
    <dbReference type="NCBI Taxonomy" id="1245923"/>
    <lineage>
        <taxon>Bacteria</taxon>
        <taxon>Bacillati</taxon>
        <taxon>Cyanobacteriota</taxon>
        <taxon>Cyanophyceae</taxon>
        <taxon>Nostocales</taxon>
        <taxon>Scytonemataceae</taxon>
        <taxon>Scytonema</taxon>
    </lineage>
</organism>
<dbReference type="InterPro" id="IPR006143">
    <property type="entry name" value="RND_pump_MFP"/>
</dbReference>
<feature type="transmembrane region" description="Helical" evidence="5">
    <location>
        <begin position="21"/>
        <end position="41"/>
    </location>
</feature>
<reference evidence="9 10" key="1">
    <citation type="journal article" date="2015" name="Genome Announc.">
        <title>Draft Genome Sequence of the Terrestrial Cyanobacterium Scytonema millei VB511283, Isolated from Eastern India.</title>
        <authorList>
            <person name="Sen D."/>
            <person name="Chandrababunaidu M.M."/>
            <person name="Singh D."/>
            <person name="Sanghi N."/>
            <person name="Ghorai A."/>
            <person name="Mishra G.P."/>
            <person name="Madduluri M."/>
            <person name="Adhikary S.P."/>
            <person name="Tripathy S."/>
        </authorList>
    </citation>
    <scope>NUCLEOTIDE SEQUENCE [LARGE SCALE GENOMIC DNA]</scope>
    <source>
        <strain evidence="9 10">VB511283</strain>
    </source>
</reference>
<dbReference type="PANTHER" id="PTHR32347:SF14">
    <property type="entry name" value="EFFLUX SYSTEM COMPONENT YKNX-RELATED"/>
    <property type="match status" value="1"/>
</dbReference>
<dbReference type="Gene3D" id="2.40.420.20">
    <property type="match status" value="1"/>
</dbReference>
<dbReference type="Pfam" id="PF25954">
    <property type="entry name" value="Beta-barrel_RND_2"/>
    <property type="match status" value="1"/>
</dbReference>
<evidence type="ECO:0000256" key="1">
    <source>
        <dbReference type="ARBA" id="ARBA00004196"/>
    </source>
</evidence>
<dbReference type="AlphaFoldDB" id="A0A9X5I2J5"/>
<dbReference type="Proteomes" id="UP000031532">
    <property type="component" value="Unassembled WGS sequence"/>
</dbReference>
<evidence type="ECO:0000256" key="2">
    <source>
        <dbReference type="ARBA" id="ARBA00009477"/>
    </source>
</evidence>
<dbReference type="InterPro" id="IPR050465">
    <property type="entry name" value="UPF0194_transport"/>
</dbReference>
<dbReference type="EMBL" id="JTJC03000001">
    <property type="protein sequence ID" value="NHC33210.1"/>
    <property type="molecule type" value="Genomic_DNA"/>
</dbReference>
<evidence type="ECO:0000259" key="6">
    <source>
        <dbReference type="Pfam" id="PF25881"/>
    </source>
</evidence>
<comment type="similarity">
    <text evidence="2">Belongs to the membrane fusion protein (MFP) (TC 8.A.1) family.</text>
</comment>
<comment type="caution">
    <text evidence="9">The sequence shown here is derived from an EMBL/GenBank/DDBJ whole genome shotgun (WGS) entry which is preliminary data.</text>
</comment>
<name>A0A9X5I2J5_9CYAN</name>
<dbReference type="GO" id="GO:0022857">
    <property type="term" value="F:transmembrane transporter activity"/>
    <property type="evidence" value="ECO:0007669"/>
    <property type="project" value="InterPro"/>
</dbReference>
<dbReference type="PANTHER" id="PTHR32347">
    <property type="entry name" value="EFFLUX SYSTEM COMPONENT YKNX-RELATED"/>
    <property type="match status" value="1"/>
</dbReference>
<protein>
    <submittedName>
        <fullName evidence="9">Efflux RND transporter periplasmic adaptor subunit</fullName>
    </submittedName>
</protein>
<dbReference type="InterPro" id="IPR058792">
    <property type="entry name" value="Beta-barrel_RND_2"/>
</dbReference>
<feature type="domain" description="Multidrug resistance protein MdtA-like C-terminal permuted SH3" evidence="8">
    <location>
        <begin position="371"/>
        <end position="426"/>
    </location>
</feature>